<dbReference type="SUPFAM" id="SSF46689">
    <property type="entry name" value="Homeodomain-like"/>
    <property type="match status" value="2"/>
</dbReference>
<dbReference type="InterPro" id="IPR018060">
    <property type="entry name" value="HTH_AraC"/>
</dbReference>
<dbReference type="PROSITE" id="PS01124">
    <property type="entry name" value="HTH_ARAC_FAMILY_2"/>
    <property type="match status" value="1"/>
</dbReference>
<name>A0ABT7TG23_9MICO</name>
<dbReference type="InterPro" id="IPR009594">
    <property type="entry name" value="Tscrpt_reg_HTH_AraC_N"/>
</dbReference>
<evidence type="ECO:0000256" key="2">
    <source>
        <dbReference type="ARBA" id="ARBA00023163"/>
    </source>
</evidence>
<reference evidence="4 5" key="1">
    <citation type="submission" date="2023-06" db="EMBL/GenBank/DDBJ databases">
        <authorList>
            <person name="Feng G."/>
            <person name="Li J."/>
            <person name="Zhu H."/>
        </authorList>
    </citation>
    <scope>NUCLEOTIDE SEQUENCE [LARGE SCALE GENOMIC DNA]</scope>
    <source>
        <strain evidence="4 5">RHCJP20</strain>
    </source>
</reference>
<dbReference type="Pfam" id="PF06719">
    <property type="entry name" value="AraC_N"/>
    <property type="match status" value="1"/>
</dbReference>
<gene>
    <name evidence="4" type="ORF">QUG98_08630</name>
</gene>
<dbReference type="SMART" id="SM00342">
    <property type="entry name" value="HTH_ARAC"/>
    <property type="match status" value="1"/>
</dbReference>
<dbReference type="PANTHER" id="PTHR43436">
    <property type="entry name" value="ARAC-FAMILY TRANSCRIPTIONAL REGULATOR"/>
    <property type="match status" value="1"/>
</dbReference>
<dbReference type="Pfam" id="PF12833">
    <property type="entry name" value="HTH_18"/>
    <property type="match status" value="1"/>
</dbReference>
<proteinExistence type="predicted"/>
<keyword evidence="1" id="KW-0805">Transcription regulation</keyword>
<accession>A0ABT7TG23</accession>
<dbReference type="InterPro" id="IPR009057">
    <property type="entry name" value="Homeodomain-like_sf"/>
</dbReference>
<dbReference type="RefSeq" id="WP_289470142.1">
    <property type="nucleotide sequence ID" value="NZ_JAUCMM010000004.1"/>
</dbReference>
<organism evidence="4 5">
    <name type="scientific">Curtobacterium subtropicum</name>
    <dbReference type="NCBI Taxonomy" id="3055138"/>
    <lineage>
        <taxon>Bacteria</taxon>
        <taxon>Bacillati</taxon>
        <taxon>Actinomycetota</taxon>
        <taxon>Actinomycetes</taxon>
        <taxon>Micrococcales</taxon>
        <taxon>Microbacteriaceae</taxon>
        <taxon>Curtobacterium</taxon>
    </lineage>
</organism>
<evidence type="ECO:0000259" key="3">
    <source>
        <dbReference type="PROSITE" id="PS01124"/>
    </source>
</evidence>
<dbReference type="EMBL" id="JAUCMM010000004">
    <property type="protein sequence ID" value="MDM7888520.1"/>
    <property type="molecule type" value="Genomic_DNA"/>
</dbReference>
<keyword evidence="2" id="KW-0804">Transcription</keyword>
<feature type="domain" description="HTH araC/xylS-type" evidence="3">
    <location>
        <begin position="215"/>
        <end position="313"/>
    </location>
</feature>
<evidence type="ECO:0000256" key="1">
    <source>
        <dbReference type="ARBA" id="ARBA00023015"/>
    </source>
</evidence>
<dbReference type="PANTHER" id="PTHR43436:SF1">
    <property type="entry name" value="TRANSCRIPTIONAL REGULATORY PROTEIN"/>
    <property type="match status" value="1"/>
</dbReference>
<dbReference type="Proteomes" id="UP001235720">
    <property type="component" value="Unassembled WGS sequence"/>
</dbReference>
<evidence type="ECO:0000313" key="5">
    <source>
        <dbReference type="Proteomes" id="UP001235720"/>
    </source>
</evidence>
<comment type="caution">
    <text evidence="4">The sequence shown here is derived from an EMBL/GenBank/DDBJ whole genome shotgun (WGS) entry which is preliminary data.</text>
</comment>
<sequence>MDERIAQHLDRAAATASAHAAVLGRDRQDAVARVGSAHHAETLGLTVSRVHESTGLFDRRYEPSMSVVLRGRKRSIVGDDDQVWGRERFIITPVDLPVVAGVVDAAGEDGFVAVVWRLDPAVVGEVVASMTVPAGVAVAPGSRPSGAVSSLPRLGSWTAPLADAFARLVGLLDAPEDIPVLFPLVSREIVLRLLQTEQAPRIKAALDGTGPSVVAGATALLTDRMAEGWSMERLARELRVSESTLFARFKEATGMTPAQYLKRTRLGEARRRMVVHGDTAAQAAAAVGFRSASHFSRDYREAYGRPPAADAVAVRGQLAVATAL</sequence>
<protein>
    <submittedName>
        <fullName evidence="4">AraC family transcriptional regulator</fullName>
    </submittedName>
</protein>
<keyword evidence="5" id="KW-1185">Reference proteome</keyword>
<dbReference type="Gene3D" id="1.10.10.60">
    <property type="entry name" value="Homeodomain-like"/>
    <property type="match status" value="1"/>
</dbReference>
<evidence type="ECO:0000313" key="4">
    <source>
        <dbReference type="EMBL" id="MDM7888520.1"/>
    </source>
</evidence>